<feature type="region of interest" description="Disordered" evidence="1">
    <location>
        <begin position="1"/>
        <end position="29"/>
    </location>
</feature>
<dbReference type="RefSeq" id="WP_306760694.1">
    <property type="nucleotide sequence ID" value="NZ_CP118224.1"/>
</dbReference>
<evidence type="ECO:0000259" key="2">
    <source>
        <dbReference type="PROSITE" id="PS50853"/>
    </source>
</evidence>
<dbReference type="InterPro" id="IPR053171">
    <property type="entry name" value="Viral_Tip_Attach_Protein"/>
</dbReference>
<feature type="compositionally biased region" description="Gly residues" evidence="1">
    <location>
        <begin position="10"/>
        <end position="19"/>
    </location>
</feature>
<feature type="domain" description="Fibronectin type-III" evidence="2">
    <location>
        <begin position="975"/>
        <end position="1082"/>
    </location>
</feature>
<dbReference type="KEGG" id="ope:PU634_10265"/>
<evidence type="ECO:0000313" key="3">
    <source>
        <dbReference type="EMBL" id="WMC09499.1"/>
    </source>
</evidence>
<dbReference type="InterPro" id="IPR036116">
    <property type="entry name" value="FN3_sf"/>
</dbReference>
<reference evidence="3 4" key="1">
    <citation type="submission" date="2023-02" db="EMBL/GenBank/DDBJ databases">
        <title>Complete genome sequence of a novel bacterium Oceanimonas sp. NTOU-MSR1 isolated from marine coast sediment.</title>
        <authorList>
            <person name="Yang H.-T."/>
            <person name="Chen Y.-L."/>
            <person name="Ho Y.-N."/>
        </authorList>
    </citation>
    <scope>NUCLEOTIDE SEQUENCE [LARGE SCALE GENOMIC DNA]</scope>
    <source>
        <strain evidence="3 4">NTOU-MSR1</strain>
    </source>
</reference>
<dbReference type="InterPro" id="IPR013783">
    <property type="entry name" value="Ig-like_fold"/>
</dbReference>
<dbReference type="SUPFAM" id="SSF49265">
    <property type="entry name" value="Fibronectin type III"/>
    <property type="match status" value="1"/>
</dbReference>
<evidence type="ECO:0000313" key="4">
    <source>
        <dbReference type="Proteomes" id="UP001223802"/>
    </source>
</evidence>
<protein>
    <recommendedName>
        <fullName evidence="2">Fibronectin type-III domain-containing protein</fullName>
    </recommendedName>
</protein>
<keyword evidence="4" id="KW-1185">Reference proteome</keyword>
<name>A0AA50KL86_9GAMM</name>
<dbReference type="PANTHER" id="PTHR36251:SF2">
    <property type="entry name" value="GIFSY-2 PROPHAGE HOST SPECIFICITY PROTEIN J, PHAGE LAMBDA"/>
    <property type="match status" value="1"/>
</dbReference>
<proteinExistence type="predicted"/>
<dbReference type="PROSITE" id="PS50853">
    <property type="entry name" value="FN3"/>
    <property type="match status" value="1"/>
</dbReference>
<sequence length="1894" mass="205027">MSNKPNFLKGAGGGKGGGQPKEPTIHPDGLHSQALIEGVLAISEGPIAGPLHDSFQHVYLADTPVRDPNGQLNFETGSIRLGYNNGDELNPTPIPYHLKGSGIAYGVQAQLKQGEPVIRTTPAVRRGLFNRLEVILNIQRLMLSNTDGQMRTSFTYNIDYRPSGTTDWQPFPGSPFTVNDKTTTGARVEHGVRLATEAVDTDYDIRVLRSSKNSDTEYLADVSWEAYEVVLTHDQSATKRSHTDLAMMHAVLYSNDQFTRLPNISGIYGGLLVSLPTNYDPRTRTYDEFHPWDGTFTTTKHWTDNPFWLIRELVMNERFGMRKYQPFITLNDYDLYRLAKDADTMVGHPTVGPKYTFNGVLAEAKPGLETLRYIAGTAFANILDDGRGNLTVVAERAEPAIMLLTPESVVAPDQGDDITFQYSFTDVKERYNLINASYVNPNRGWDMEALPPLTLSGKPESQDPTIQRLGVQPLELELPGCIYEHEAHRKAVRILVEANTETILVSCALPMAGQVLQLGDIVALGDAEMGWGLTGRLKSIDGSTVHLHEPVYFEHPGTYTLRVQGYLDLEECSFEVTSKGELSSLPCSRVLEDIPPHAPFVIEHSDYVGTAQTFRVMSLDESQSSAGQYMVQLKLLNMDKFVAEEQAYFEGIPEPEAIDKSLTPPTNVQAEFVREMKDGEPSLRLKVTWDASPQALRYEVWAGPDTSSAFQMLGQTPTTDAWLDVEPNNYQLFVRAVGLFGTKDSAPVQLTLVKITAAHLAANATNVKVTERTTGFQRRDLHFNVGLSFAETYEGQTFHVDLFNLSTIKRAFVQIKDRPTGEVLRELDLPRTGVVYTYEQQLFDREYPSGKLDVELYLEDYLGDRFGPLFYQYDSVQYPEILSFQDVSKHWGLIIDPELTYDIVPRPNVRWFLSSQNSFATAKEVALSPQLQYLDVDVDQLWFVWGILETPFTSGHVFPSNTTGFEVRIPSAVQPPTKPTGVEVAAFSTWANISWDEYPSHGTGYTRIYRQETALNPDKTPVDPPRLDITSMLVAGSPTMMYHDTNLKSDRGYYYWVTHVNANGDEGPLHDPNGTFVVTVRNPSEILDEISGEISWDDLHPDTQKVVTVPQEANSLAGINNLIENARGQTRQRVNERRGLEKALGEVQKEAGERIAAIQAEAAARAADIQAEQGARAAAIQAERTARQEGDTALSNQITTLTSAVNKNVADILAEQTARADADSAMASDISALTATVNSNKTTTDAAILAEQTARADADSAMASDISALTATVNSNKTATDAAILAEQTARADADTAMANDISALTATVNSNKTTTDAAILAEQTARADADTAMANDISALTATVNSNKTTTDAAILAEQTARADADTAMANDISALTATVNSNKTATDAAILAEQTARADADTAMANDISALTATVNSNKTATDAAILAEQTARADANTAMANDISALTATVTGNKAATDAAIAAEQTARADAVSAMANQISSVSASAAAAQTTADGKGRLFYQSSAPTGSNRDAKNLWIRSTDNKPHRWDGTKWVGATDKVATDAAAAAAAAQGTADQAKADILAEQTARADADSALAQSVETVQSSLNGTQSTVQTLSQTVSTIDEQGSEAHKALWGVKASAGDVTAGIGLVAKAGGGSELALAAGKVVAFDPAKPTTKENLFVVEGGKVLMNETFIKQAYIDQLIANKVDAPYINTLDLNAVNISGGQINIGSGFSVDPQGNLVAHNADLRGTLQVPNACIDTLQLAGQAVTIPSAVASSSTFSTTTRNENNRVTVLTLTVTTTGNPVLITANAAMAPDTEVHNASYGRRNYYMTLDYDDNRIALQFVGFFTRFKSYAVVSMGNGAIALKHTPPAGTHTYKIKVFQTYDQTSAWTLDVRNRSLVALEVKR</sequence>
<accession>A0AA50KL86</accession>
<dbReference type="InterPro" id="IPR003961">
    <property type="entry name" value="FN3_dom"/>
</dbReference>
<dbReference type="Gene3D" id="2.60.40.10">
    <property type="entry name" value="Immunoglobulins"/>
    <property type="match status" value="1"/>
</dbReference>
<organism evidence="3 4">
    <name type="scientific">Oceanimonas pelagia</name>
    <dbReference type="NCBI Taxonomy" id="3028314"/>
    <lineage>
        <taxon>Bacteria</taxon>
        <taxon>Pseudomonadati</taxon>
        <taxon>Pseudomonadota</taxon>
        <taxon>Gammaproteobacteria</taxon>
        <taxon>Aeromonadales</taxon>
        <taxon>Aeromonadaceae</taxon>
        <taxon>Oceanimonas</taxon>
    </lineage>
</organism>
<gene>
    <name evidence="3" type="ORF">PU634_10265</name>
</gene>
<dbReference type="Proteomes" id="UP001223802">
    <property type="component" value="Chromosome"/>
</dbReference>
<dbReference type="EMBL" id="CP118224">
    <property type="protein sequence ID" value="WMC09499.1"/>
    <property type="molecule type" value="Genomic_DNA"/>
</dbReference>
<evidence type="ECO:0000256" key="1">
    <source>
        <dbReference type="SAM" id="MobiDB-lite"/>
    </source>
</evidence>
<dbReference type="PANTHER" id="PTHR36251">
    <property type="entry name" value="FELS-1 PROPHAGE HOST SPECIFICITY PROTEIN-RELATED"/>
    <property type="match status" value="1"/>
</dbReference>